<protein>
    <submittedName>
        <fullName evidence="2">DinB superfamily protein</fullName>
    </submittedName>
</protein>
<evidence type="ECO:0000313" key="2">
    <source>
        <dbReference type="EMBL" id="TWU61820.1"/>
    </source>
</evidence>
<dbReference type="Pfam" id="PF12867">
    <property type="entry name" value="DinB_2"/>
    <property type="match status" value="1"/>
</dbReference>
<dbReference type="InterPro" id="IPR034660">
    <property type="entry name" value="DinB/YfiT-like"/>
</dbReference>
<organism evidence="2 3">
    <name type="scientific">Crateriforma conspicua</name>
    <dbReference type="NCBI Taxonomy" id="2527996"/>
    <lineage>
        <taxon>Bacteria</taxon>
        <taxon>Pseudomonadati</taxon>
        <taxon>Planctomycetota</taxon>
        <taxon>Planctomycetia</taxon>
        <taxon>Planctomycetales</taxon>
        <taxon>Planctomycetaceae</taxon>
        <taxon>Crateriforma</taxon>
    </lineage>
</organism>
<reference evidence="2 3" key="1">
    <citation type="submission" date="2019-02" db="EMBL/GenBank/DDBJ databases">
        <title>Deep-cultivation of Planctomycetes and their phenomic and genomic characterization uncovers novel biology.</title>
        <authorList>
            <person name="Wiegand S."/>
            <person name="Jogler M."/>
            <person name="Boedeker C."/>
            <person name="Pinto D."/>
            <person name="Vollmers J."/>
            <person name="Rivas-Marin E."/>
            <person name="Kohn T."/>
            <person name="Peeters S.H."/>
            <person name="Heuer A."/>
            <person name="Rast P."/>
            <person name="Oberbeckmann S."/>
            <person name="Bunk B."/>
            <person name="Jeske O."/>
            <person name="Meyerdierks A."/>
            <person name="Storesund J.E."/>
            <person name="Kallscheuer N."/>
            <person name="Luecker S."/>
            <person name="Lage O.M."/>
            <person name="Pohl T."/>
            <person name="Merkel B.J."/>
            <person name="Hornburger P."/>
            <person name="Mueller R.-W."/>
            <person name="Bruemmer F."/>
            <person name="Labrenz M."/>
            <person name="Spormann A.M."/>
            <person name="Op Den Camp H."/>
            <person name="Overmann J."/>
            <person name="Amann R."/>
            <person name="Jetten M.S.M."/>
            <person name="Mascher T."/>
            <person name="Medema M.H."/>
            <person name="Devos D.P."/>
            <person name="Kaster A.-K."/>
            <person name="Ovreas L."/>
            <person name="Rohde M."/>
            <person name="Galperin M.Y."/>
            <person name="Jogler C."/>
        </authorList>
    </citation>
    <scope>NUCLEOTIDE SEQUENCE [LARGE SCALE GENOMIC DNA]</scope>
    <source>
        <strain evidence="2 3">V7</strain>
    </source>
</reference>
<proteinExistence type="predicted"/>
<name>A0A5C6FI94_9PLAN</name>
<evidence type="ECO:0000259" key="1">
    <source>
        <dbReference type="Pfam" id="PF12867"/>
    </source>
</evidence>
<sequence>MESFWGLEVYIDLSEASVNAGSTESQLDATAGRITVTADRSVDHVLDRLPNQALATWTPAEQSGAASPHAIRVRCPGGRSGDQATESMVLIDADGLTIVVITGDQLPFVQEHLAEDVRPDVMVVATDDAARVQAWARQESNTAILPRRMVLPSASGSSDVDGSNAHRIDHNTMAVSASGLKDQPMQWFWMTDQPWQMKASLVELFDAMEAACQKSQQVFAKLSAKQLNFRPSNGTHTPRWNAEHMMGRQLLFFSQIYHAIDNQIPVMDQNPKQMRPDYTPAHPEWDGVEEARQMQRVSDFCRRFAYLLQGIEPEDKAPGSRWPTLQALMKQMQRHYGEHTTNTIAKFELVDFPDE</sequence>
<dbReference type="AlphaFoldDB" id="A0A5C6FI94"/>
<feature type="domain" description="DinB-like" evidence="1">
    <location>
        <begin position="209"/>
        <end position="339"/>
    </location>
</feature>
<comment type="caution">
    <text evidence="2">The sequence shown here is derived from an EMBL/GenBank/DDBJ whole genome shotgun (WGS) entry which is preliminary data.</text>
</comment>
<gene>
    <name evidence="2" type="ORF">V7x_35090</name>
</gene>
<dbReference type="SUPFAM" id="SSF109854">
    <property type="entry name" value="DinB/YfiT-like putative metalloenzymes"/>
    <property type="match status" value="1"/>
</dbReference>
<accession>A0A5C6FI94</accession>
<dbReference type="Proteomes" id="UP000316476">
    <property type="component" value="Unassembled WGS sequence"/>
</dbReference>
<dbReference type="InterPro" id="IPR024775">
    <property type="entry name" value="DinB-like"/>
</dbReference>
<dbReference type="Gene3D" id="1.20.120.450">
    <property type="entry name" value="dinb family like domain"/>
    <property type="match status" value="1"/>
</dbReference>
<dbReference type="EMBL" id="SJPZ01000002">
    <property type="protein sequence ID" value="TWU61820.1"/>
    <property type="molecule type" value="Genomic_DNA"/>
</dbReference>
<evidence type="ECO:0000313" key="3">
    <source>
        <dbReference type="Proteomes" id="UP000316476"/>
    </source>
</evidence>